<comment type="caution">
    <text evidence="1">The sequence shown here is derived from an EMBL/GenBank/DDBJ whole genome shotgun (WGS) entry which is preliminary data.</text>
</comment>
<sequence length="86" mass="9889">MTMNDRALTTAFNRAELAISALKQAGFTVISIMIRDSAPRIQIARHMQCDHLIQNGKASYRHLGRYGRQGWFTQYGCQVYWSESLH</sequence>
<gene>
    <name evidence="1" type="ORF">XCR1_1220042</name>
</gene>
<evidence type="ECO:0000313" key="2">
    <source>
        <dbReference type="Proteomes" id="UP000019197"/>
    </source>
</evidence>
<dbReference type="EMBL" id="CBXE010000027">
    <property type="protein sequence ID" value="CDL79757.1"/>
    <property type="molecule type" value="Genomic_DNA"/>
</dbReference>
<dbReference type="RefSeq" id="WP_232217389.1">
    <property type="nucleotide sequence ID" value="NZ_CAWLVK010000027.1"/>
</dbReference>
<dbReference type="Proteomes" id="UP000019197">
    <property type="component" value="Unassembled WGS sequence"/>
</dbReference>
<accession>W1IMM8</accession>
<dbReference type="AlphaFoldDB" id="W1IMM8"/>
<evidence type="ECO:0000313" key="1">
    <source>
        <dbReference type="EMBL" id="CDL79757.1"/>
    </source>
</evidence>
<protein>
    <submittedName>
        <fullName evidence="1">Uncharacterized protein</fullName>
    </submittedName>
</protein>
<name>W1IMM8_9GAMM</name>
<reference evidence="1 2" key="1">
    <citation type="submission" date="2013-11" db="EMBL/GenBank/DDBJ databases">
        <title>Draft genome sequence and annotation of the entomopathogenic bacterium, Xenorhabdus cabanillasi strain JM26.</title>
        <authorList>
            <person name="Gualtieri M."/>
            <person name="Ogier J.C."/>
            <person name="Pages S."/>
            <person name="Givaudan A."/>
            <person name="Gaudriault S."/>
        </authorList>
    </citation>
    <scope>NUCLEOTIDE SEQUENCE [LARGE SCALE GENOMIC DNA]</scope>
    <source>
        <strain evidence="1 2">JM26</strain>
    </source>
</reference>
<organism evidence="1 2">
    <name type="scientific">Xenorhabdus cabanillasii JM26</name>
    <dbReference type="NCBI Taxonomy" id="1427517"/>
    <lineage>
        <taxon>Bacteria</taxon>
        <taxon>Pseudomonadati</taxon>
        <taxon>Pseudomonadota</taxon>
        <taxon>Gammaproteobacteria</taxon>
        <taxon>Enterobacterales</taxon>
        <taxon>Morganellaceae</taxon>
        <taxon>Xenorhabdus</taxon>
    </lineage>
</organism>
<proteinExistence type="predicted"/>